<gene>
    <name evidence="3" type="ORF">EVOR1521_LOCUS8938</name>
</gene>
<dbReference type="SUPFAM" id="SSF52540">
    <property type="entry name" value="P-loop containing nucleoside triphosphate hydrolases"/>
    <property type="match status" value="2"/>
</dbReference>
<feature type="region of interest" description="Disordered" evidence="1">
    <location>
        <begin position="577"/>
        <end position="632"/>
    </location>
</feature>
<feature type="region of interest" description="Disordered" evidence="1">
    <location>
        <begin position="1910"/>
        <end position="1938"/>
    </location>
</feature>
<keyword evidence="4" id="KW-1185">Reference proteome</keyword>
<proteinExistence type="predicted"/>
<organism evidence="3 4">
    <name type="scientific">Effrenium voratum</name>
    <dbReference type="NCBI Taxonomy" id="2562239"/>
    <lineage>
        <taxon>Eukaryota</taxon>
        <taxon>Sar</taxon>
        <taxon>Alveolata</taxon>
        <taxon>Dinophyceae</taxon>
        <taxon>Suessiales</taxon>
        <taxon>Symbiodiniaceae</taxon>
        <taxon>Effrenium</taxon>
    </lineage>
</organism>
<comment type="caution">
    <text evidence="3">The sequence shown here is derived from an EMBL/GenBank/DDBJ whole genome shotgun (WGS) entry which is preliminary data.</text>
</comment>
<reference evidence="3" key="1">
    <citation type="submission" date="2023-08" db="EMBL/GenBank/DDBJ databases">
        <authorList>
            <person name="Chen Y."/>
            <person name="Shah S."/>
            <person name="Dougan E. K."/>
            <person name="Thang M."/>
            <person name="Chan C."/>
        </authorList>
    </citation>
    <scope>NUCLEOTIDE SEQUENCE</scope>
</reference>
<feature type="compositionally biased region" description="Acidic residues" evidence="1">
    <location>
        <begin position="580"/>
        <end position="610"/>
    </location>
</feature>
<name>A0AA36I4Y4_9DINO</name>
<dbReference type="InterPro" id="IPR046700">
    <property type="entry name" value="DUF6570"/>
</dbReference>
<evidence type="ECO:0000259" key="2">
    <source>
        <dbReference type="PROSITE" id="PS50802"/>
    </source>
</evidence>
<feature type="compositionally biased region" description="Acidic residues" evidence="1">
    <location>
        <begin position="1918"/>
        <end position="1931"/>
    </location>
</feature>
<dbReference type="InterPro" id="IPR027417">
    <property type="entry name" value="P-loop_NTPase"/>
</dbReference>
<protein>
    <recommendedName>
        <fullName evidence="2">OTU domain-containing protein</fullName>
    </recommendedName>
</protein>
<dbReference type="PANTHER" id="PTHR47642:SF5">
    <property type="entry name" value="ATP-DEPENDENT DNA HELICASE"/>
    <property type="match status" value="1"/>
</dbReference>
<dbReference type="EMBL" id="CAUJNA010000783">
    <property type="protein sequence ID" value="CAJ1381163.1"/>
    <property type="molecule type" value="Genomic_DNA"/>
</dbReference>
<dbReference type="InterPro" id="IPR003323">
    <property type="entry name" value="OTU_dom"/>
</dbReference>
<dbReference type="PROSITE" id="PS50802">
    <property type="entry name" value="OTU"/>
    <property type="match status" value="1"/>
</dbReference>
<dbReference type="Gene3D" id="3.90.70.80">
    <property type="match status" value="1"/>
</dbReference>
<dbReference type="Gene3D" id="3.40.50.300">
    <property type="entry name" value="P-loop containing nucleotide triphosphate hydrolases"/>
    <property type="match status" value="1"/>
</dbReference>
<evidence type="ECO:0000313" key="3">
    <source>
        <dbReference type="EMBL" id="CAJ1381163.1"/>
    </source>
</evidence>
<sequence>MPRGIMLASVFHGDSRAMEASLAKGELQSHKDDAGMEYLSFRELQTMEVKTNERGETVEGSKKLKSQEAHTLAGLMSKMKWEWVCKKDAHLPEGFLKTLAKAATACDKLLKEGLKLSKERGLAEKEGALKAAYADLTKHQSQIEHVKTWKELPNTDGPLTKGALDNFLLDIARDVDKYNREIESVKGILKARQRMAKATANEQAGTNGAYKNKCHADLMNKVEHLSQLPEPFRVRVPFALPFGESLQGMLLPHQLFASLWRDYPETWRSSVLPDEQTLQRFWSAVDSHPQMESHPIRDVADYKSKVVPLAVHGDGVPVVGMLLEVKGTGWHFGAALHALWNAHMNPHLILHRRINLMLQLNCQLENMITEYKDDFAFPPGPAEDSPALGLATVDLDGDCLFHALAVGAGGSGPTLRQEVADFLEAKVVDEPSNFQDEWLTEAERLRRRLWGGAASCVAFSLMRGMRVISHSKIPNSSAVEVVDLSHRLVDPGAPKVHILYNGSTRYDALVRLESTLGWEPAWPQTGRPRYFKETTAARPVAASGPSPREIQEQNLIGDSLFGVETGDSLRERVIDVAGAQEEDGEADSSEAGELTEEDGEEADETEEAEEAGALRRRRYRQKTTPPPELREDVMEEVVKAKVAPAEQTAHPLRHLEEIVKLIAETKIRADPTLPPGRASAVELDAGAVWPRAFCAFVDCDWAVAEGTEADLQLHLAEARSCDLMAGARLLLRPGDPSQLMSIYNEALARRCRQGAPLAGCSLDRTALRSFAAAVEGDKVEALICASCACVYSRVAELEEQNEIQWRRILSRCGGEEEGERRLFGQPAPRVVEILGLNAFLDKYDKLHSERAARMSTNESFEDWKLKLPGPGGAEILCCPEDRRCGADPTHVGAAGVLCEECETPVCRACFESLKKKKMPPVSLANDMWVGYSPERIFEEKMTVLELICASPCVTTMVCMSMEARHRHASAPFDETAHMARHRYGFRGNPLTFPLPWEDLMRELQSVGEEAAALPRAGVQLSEVARVLLKTNQHGQTSEAEIKTLIHQANVRREVALNLILDMKRLGHPSFIGADEDAVRARAAALPEDGVPPEVLRVVTLLDGSEKINDKLLPQKAATPVDGRSDAVEAGRIFAAQRPRGVVAEGEQALDLNQTQIAAMRRLQDELTSDAEKALRSLEVRTGNQLVDQFQPLYFAVAFCFCFKFGTVDIHAWAAAMQRRVESQFRRDWNFGYSIWNYIFRTAVNLQKNVYMYSIPDESNPERRRPMTGKEVLKGASDLLRALDSKYADVSGELNTDAEDPWHPRGADYYLTFSPSERDTALMLRLARVRQSDPSLQSDRDRSFQSRSSPKLDEEFCRLSPEALLEELPDYDERKTRSVYCRPDLWQEGLRETVEADWPEYKDSSLMLSRPAYQTDASMSPADWKARFLEVDVEDARDPSKCKSGFPRDKALVDGTVLVCPGLGQKFELPVKGKRSLLGVCWGPVNEPNLNGNHPAFLAALRCNGDLQLPYRFPITTETHSDSLCEENCAGRQAIRLLIREAQLTQDRASVALIVERGQRDLAADLEDKPVGYLAARSNKRLITDIYSRGVCRGAVECCNLIVNSGKNDPTSAETIKTAPVTDISLSFGLRLMEAAATGEPWPVEPRRQQPDKRDFGLRQTVSRPAFWTFYGSRGKDPRVFELSAFEFARHFQCAVARHPRKVADLGCEGEEEEEEGDEGRNCGAEFHAYLTDEGQKILARLRRAALLPGTHYRVKDLGGEDWVALSDGALGQTFRHDWVAVLRRRPNVPVVQGALGSRCDEDTAKKVLLLFFPWTNDPSEATSRVPYLSSFKAPGVKTWRHALRFRLLRDGFPTEEVKQFAQNFCFVYGLPRELQPSDKLEENSDNEFEDEPMELEEEDLLAAQATRIKGAAQPGEAGGEEEEDAEAETPEDATAKAQRIARTEQMFQLSKEVWGGAAASGEGDPSFAQHYADMAAKQAVEDHDELEEAAKASRAKGEKEGPGVSAVRPLVTKAGLLGWLEAKRPNLNAKQQEILALVVERVLIECGLLAPEESSRQSGEPLVWLLHGPPGAGKSHVLKYLRELFEEQLGYVQGIDYEVAAFQAVNAADIKGKTIHNVCGLSADWKAVDRAVSKEVAKRMGLWRWLIIDEVSMVNARLLAQVDQRLRSAAPDAAAWKLDPVTNSSRPFAGINVLFTGDFYQLPPPSGAYLGDVPYNRRPRAPDDLTAPDPLADYGRELFWGGAVQGVTELEERERCKDGWWNAVVDELRAGHLSERNWKYLHGLPVEGCALSDEERASRRRVVAGHSDPRLQEAKFKQAPVIVANNDAKFQINKDRALRYSKESGAPLRWAAAADRPGLALLQTQACDKAARVRWLQYHDRDTGNLCGMLPLAVGMKVALTEHLDRSEDKLLLRGATGFVHSWRWPPGARQPTHVYVKFQGAEWPKVWFLDGGRPKPVLRISRTQIPLVPAYAITAHGSQGKTLPAAMADFNVDRWTDITFGTVAGSRVRSREDILILRPFPLWLFQRGAPEGPELLLKTLRGEKIDWVNYREARAPSAPCQQCKVVKPFDYFADAQWDKARANLPATCLTCIHKDGGACKRKLPSNVERLRCIGCGFEKVEHAFPRAQLRQPRAEERRNCIACLKNVSELTCSQCAEVKPLKEFHLSALTLPWAAACQSCQDAVRGKARRLRAGWEKCRGCAAFLPTSSAVYINQRCPNCAADRKRGERTCLRCKRKWSENSAEEQIRKRFCPNCR</sequence>
<dbReference type="Proteomes" id="UP001178507">
    <property type="component" value="Unassembled WGS sequence"/>
</dbReference>
<dbReference type="Pfam" id="PF20209">
    <property type="entry name" value="DUF6570"/>
    <property type="match status" value="1"/>
</dbReference>
<dbReference type="InterPro" id="IPR051055">
    <property type="entry name" value="PIF1_helicase"/>
</dbReference>
<accession>A0AA36I4Y4</accession>
<evidence type="ECO:0000313" key="4">
    <source>
        <dbReference type="Proteomes" id="UP001178507"/>
    </source>
</evidence>
<dbReference type="CDD" id="cd22744">
    <property type="entry name" value="OTU"/>
    <property type="match status" value="1"/>
</dbReference>
<feature type="domain" description="OTU" evidence="2">
    <location>
        <begin position="388"/>
        <end position="512"/>
    </location>
</feature>
<dbReference type="PANTHER" id="PTHR47642">
    <property type="entry name" value="ATP-DEPENDENT DNA HELICASE"/>
    <property type="match status" value="1"/>
</dbReference>
<feature type="region of interest" description="Disordered" evidence="1">
    <location>
        <begin position="1982"/>
        <end position="2004"/>
    </location>
</feature>
<dbReference type="Pfam" id="PF13604">
    <property type="entry name" value="AAA_30"/>
    <property type="match status" value="1"/>
</dbReference>
<feature type="compositionally biased region" description="Basic and acidic residues" evidence="1">
    <location>
        <begin position="1988"/>
        <end position="2001"/>
    </location>
</feature>
<evidence type="ECO:0000256" key="1">
    <source>
        <dbReference type="SAM" id="MobiDB-lite"/>
    </source>
</evidence>